<dbReference type="SUPFAM" id="SSF48371">
    <property type="entry name" value="ARM repeat"/>
    <property type="match status" value="1"/>
</dbReference>
<gene>
    <name evidence="1" type="ORF">FSB73_07090</name>
</gene>
<dbReference type="Proteomes" id="UP000321291">
    <property type="component" value="Chromosome"/>
</dbReference>
<protein>
    <recommendedName>
        <fullName evidence="3">HEAT repeat domain-containing protein</fullName>
    </recommendedName>
</protein>
<dbReference type="RefSeq" id="WP_146780848.1">
    <property type="nucleotide sequence ID" value="NZ_CP042434.1"/>
</dbReference>
<reference evidence="1 2" key="1">
    <citation type="journal article" date="2017" name="Int. J. Syst. Evol. Microbiol.">
        <title>Arachidicoccus ginsenosidivorans sp. nov., with ginsenoside-converting activity isolated from ginseng cultivating soil.</title>
        <authorList>
            <person name="Siddiqi M.Z."/>
            <person name="Aslam Z."/>
            <person name="Im W.T."/>
        </authorList>
    </citation>
    <scope>NUCLEOTIDE SEQUENCE [LARGE SCALE GENOMIC DNA]</scope>
    <source>
        <strain evidence="1 2">Gsoil 809</strain>
    </source>
</reference>
<keyword evidence="2" id="KW-1185">Reference proteome</keyword>
<dbReference type="InterPro" id="IPR016024">
    <property type="entry name" value="ARM-type_fold"/>
</dbReference>
<sequence>MDFSKAILGPVHLQKEAAERIATSAAQSQSAFGQLLALMSSQNVLCCKRAAWCFSLAAKLRPGWTINCQKDLVALLDRENPPDGLLRNTLRILRDSRLQPAFYDRLAYHCFNFVEDPKQAIAIRAFAMHILGQIGLALPDIRSEVKAIIDYYFTGQTHAGLVSSAKAVITLWNKADKQAYKQTDKQAKTANNK</sequence>
<name>A0A5B8VJ32_9BACT</name>
<dbReference type="AlphaFoldDB" id="A0A5B8VJ32"/>
<proteinExistence type="predicted"/>
<dbReference type="KEGG" id="agi:FSB73_07090"/>
<dbReference type="EMBL" id="CP042434">
    <property type="protein sequence ID" value="QEC71470.1"/>
    <property type="molecule type" value="Genomic_DNA"/>
</dbReference>
<dbReference type="OrthoDB" id="667893at2"/>
<evidence type="ECO:0008006" key="3">
    <source>
        <dbReference type="Google" id="ProtNLM"/>
    </source>
</evidence>
<accession>A0A5B8VJ32</accession>
<evidence type="ECO:0000313" key="2">
    <source>
        <dbReference type="Proteomes" id="UP000321291"/>
    </source>
</evidence>
<evidence type="ECO:0000313" key="1">
    <source>
        <dbReference type="EMBL" id="QEC71470.1"/>
    </source>
</evidence>
<organism evidence="1 2">
    <name type="scientific">Arachidicoccus ginsenosidivorans</name>
    <dbReference type="NCBI Taxonomy" id="496057"/>
    <lineage>
        <taxon>Bacteria</taxon>
        <taxon>Pseudomonadati</taxon>
        <taxon>Bacteroidota</taxon>
        <taxon>Chitinophagia</taxon>
        <taxon>Chitinophagales</taxon>
        <taxon>Chitinophagaceae</taxon>
        <taxon>Arachidicoccus</taxon>
    </lineage>
</organism>